<proteinExistence type="predicted"/>
<reference evidence="3" key="2">
    <citation type="submission" date="2013-12" db="EMBL/GenBank/DDBJ databases">
        <authorList>
            <person name="Yu Y."/>
            <person name="Lee S."/>
            <person name="de Baynast K."/>
            <person name="Wissotski M."/>
            <person name="Liu L."/>
            <person name="Talag J."/>
            <person name="Goicoechea J."/>
            <person name="Angelova A."/>
            <person name="Jetty R."/>
            <person name="Kudrna D."/>
            <person name="Golser W."/>
            <person name="Rivera L."/>
            <person name="Zhang J."/>
            <person name="Wing R."/>
        </authorList>
    </citation>
    <scope>NUCLEOTIDE SEQUENCE</scope>
</reference>
<protein>
    <submittedName>
        <fullName evidence="2">Uncharacterized protein</fullName>
    </submittedName>
</protein>
<dbReference type="HOGENOM" id="CLU_2981941_0_0_1"/>
<keyword evidence="1" id="KW-0812">Transmembrane</keyword>
<evidence type="ECO:0000313" key="2">
    <source>
        <dbReference type="EnsemblPlants" id="LPERR07G21450.1"/>
    </source>
</evidence>
<feature type="transmembrane region" description="Helical" evidence="1">
    <location>
        <begin position="21"/>
        <end position="41"/>
    </location>
</feature>
<dbReference type="EnsemblPlants" id="LPERR07G21450.1">
    <property type="protein sequence ID" value="LPERR07G21450.1"/>
    <property type="gene ID" value="LPERR07G21450"/>
</dbReference>
<dbReference type="AlphaFoldDB" id="A0A0D9X2B0"/>
<dbReference type="Proteomes" id="UP000032180">
    <property type="component" value="Chromosome 7"/>
</dbReference>
<keyword evidence="1" id="KW-1133">Transmembrane helix</keyword>
<evidence type="ECO:0000256" key="1">
    <source>
        <dbReference type="SAM" id="Phobius"/>
    </source>
</evidence>
<sequence length="58" mass="6833">MRFLSRKALIIRCIPSTLPSLFIVCCIVNWILLSLLVTIWIQKWCLVVMIQEALSQEW</sequence>
<name>A0A0D9X2B0_9ORYZ</name>
<reference evidence="2 3" key="1">
    <citation type="submission" date="2012-08" db="EMBL/GenBank/DDBJ databases">
        <title>Oryza genome evolution.</title>
        <authorList>
            <person name="Wing R.A."/>
        </authorList>
    </citation>
    <scope>NUCLEOTIDE SEQUENCE</scope>
</reference>
<keyword evidence="1" id="KW-0472">Membrane</keyword>
<reference evidence="2" key="3">
    <citation type="submission" date="2015-04" db="UniProtKB">
        <authorList>
            <consortium name="EnsemblPlants"/>
        </authorList>
    </citation>
    <scope>IDENTIFICATION</scope>
</reference>
<organism evidence="2 3">
    <name type="scientific">Leersia perrieri</name>
    <dbReference type="NCBI Taxonomy" id="77586"/>
    <lineage>
        <taxon>Eukaryota</taxon>
        <taxon>Viridiplantae</taxon>
        <taxon>Streptophyta</taxon>
        <taxon>Embryophyta</taxon>
        <taxon>Tracheophyta</taxon>
        <taxon>Spermatophyta</taxon>
        <taxon>Magnoliopsida</taxon>
        <taxon>Liliopsida</taxon>
        <taxon>Poales</taxon>
        <taxon>Poaceae</taxon>
        <taxon>BOP clade</taxon>
        <taxon>Oryzoideae</taxon>
        <taxon>Oryzeae</taxon>
        <taxon>Oryzinae</taxon>
        <taxon>Leersia</taxon>
    </lineage>
</organism>
<accession>A0A0D9X2B0</accession>
<evidence type="ECO:0000313" key="3">
    <source>
        <dbReference type="Proteomes" id="UP000032180"/>
    </source>
</evidence>
<keyword evidence="3" id="KW-1185">Reference proteome</keyword>
<dbReference type="Gramene" id="LPERR07G21450.1">
    <property type="protein sequence ID" value="LPERR07G21450.1"/>
    <property type="gene ID" value="LPERR07G21450"/>
</dbReference>